<dbReference type="AlphaFoldDB" id="A0A6C2CAI1"/>
<dbReference type="EMBL" id="SDGZ01000003">
    <property type="protein sequence ID" value="TYC51068.1"/>
    <property type="molecule type" value="Genomic_DNA"/>
</dbReference>
<dbReference type="Proteomes" id="UP000371977">
    <property type="component" value="Unassembled WGS sequence"/>
</dbReference>
<dbReference type="OrthoDB" id="2989116at2"/>
<dbReference type="RefSeq" id="WP_148621654.1">
    <property type="nucleotide sequence ID" value="NZ_SDGZ01000003.1"/>
</dbReference>
<proteinExistence type="predicted"/>
<evidence type="ECO:0000313" key="2">
    <source>
        <dbReference type="Proteomes" id="UP000371977"/>
    </source>
</evidence>
<organism evidence="1 2">
    <name type="scientific">Weissella muntiaci</name>
    <dbReference type="NCBI Taxonomy" id="2508881"/>
    <lineage>
        <taxon>Bacteria</taxon>
        <taxon>Bacillati</taxon>
        <taxon>Bacillota</taxon>
        <taxon>Bacilli</taxon>
        <taxon>Lactobacillales</taxon>
        <taxon>Lactobacillaceae</taxon>
        <taxon>Weissella</taxon>
    </lineage>
</organism>
<gene>
    <name evidence="1" type="ORF">ESZ50_00605</name>
</gene>
<reference evidence="1 2" key="1">
    <citation type="submission" date="2019-01" db="EMBL/GenBank/DDBJ databases">
        <title>Weissella sp. nov., a novel lactic acid bacterium isolated from animal feces.</title>
        <authorList>
            <person name="Wang L.-T."/>
        </authorList>
    </citation>
    <scope>NUCLEOTIDE SEQUENCE [LARGE SCALE GENOMIC DNA]</scope>
    <source>
        <strain evidence="1 2">8H-2</strain>
    </source>
</reference>
<protein>
    <submittedName>
        <fullName evidence="1">Uncharacterized protein</fullName>
    </submittedName>
</protein>
<sequence>MGLDMYLSTTTKQERMVFYWRKANQIREWIANRANEDREEQIEYRLSKNELTNLLEDIQKVMSKPELASDILPTASGFFFGSTEYDQYYFAELARTLEELKPIVDDLNKNETLLYGEWW</sequence>
<name>A0A6C2CAI1_9LACO</name>
<evidence type="ECO:0000313" key="1">
    <source>
        <dbReference type="EMBL" id="TYC51068.1"/>
    </source>
</evidence>
<keyword evidence="2" id="KW-1185">Reference proteome</keyword>
<comment type="caution">
    <text evidence="1">The sequence shown here is derived from an EMBL/GenBank/DDBJ whole genome shotgun (WGS) entry which is preliminary data.</text>
</comment>
<accession>A0A6C2CAI1</accession>